<evidence type="ECO:0000313" key="3">
    <source>
        <dbReference type="EMBL" id="CAG9787812.1"/>
    </source>
</evidence>
<accession>A0A9N9WDT0</accession>
<dbReference type="InterPro" id="IPR011009">
    <property type="entry name" value="Kinase-like_dom_sf"/>
</dbReference>
<dbReference type="InterPro" id="IPR000719">
    <property type="entry name" value="Prot_kinase_dom"/>
</dbReference>
<proteinExistence type="inferred from homology"/>
<feature type="domain" description="Protein kinase" evidence="2">
    <location>
        <begin position="153"/>
        <end position="444"/>
    </location>
</feature>
<gene>
    <name evidence="3" type="ORF">DIATSA_LOCUS5665</name>
</gene>
<dbReference type="PANTHER" id="PTHR43173:SF19">
    <property type="entry name" value="AARF DOMAIN-CONTAINING PROTEIN KINASE 1"/>
    <property type="match status" value="1"/>
</dbReference>
<evidence type="ECO:0000259" key="2">
    <source>
        <dbReference type="PROSITE" id="PS50011"/>
    </source>
</evidence>
<dbReference type="GO" id="GO:0007005">
    <property type="term" value="P:mitochondrion organization"/>
    <property type="evidence" value="ECO:0007669"/>
    <property type="project" value="TreeGrafter"/>
</dbReference>
<dbReference type="GO" id="GO:0005743">
    <property type="term" value="C:mitochondrial inner membrane"/>
    <property type="evidence" value="ECO:0007669"/>
    <property type="project" value="TreeGrafter"/>
</dbReference>
<dbReference type="Proteomes" id="UP001153714">
    <property type="component" value="Chromosome 18"/>
</dbReference>
<reference evidence="3" key="1">
    <citation type="submission" date="2021-12" db="EMBL/GenBank/DDBJ databases">
        <authorList>
            <person name="King R."/>
        </authorList>
    </citation>
    <scope>NUCLEOTIDE SEQUENCE</scope>
</reference>
<dbReference type="OrthoDB" id="427480at2759"/>
<evidence type="ECO:0000256" key="1">
    <source>
        <dbReference type="ARBA" id="ARBA00009670"/>
    </source>
</evidence>
<dbReference type="CDD" id="cd13969">
    <property type="entry name" value="ADCK1-like"/>
    <property type="match status" value="1"/>
</dbReference>
<dbReference type="InterPro" id="IPR045307">
    <property type="entry name" value="ADCK1_dom"/>
</dbReference>
<evidence type="ECO:0000313" key="4">
    <source>
        <dbReference type="Proteomes" id="UP001153714"/>
    </source>
</evidence>
<dbReference type="Pfam" id="PF03109">
    <property type="entry name" value="ABC1"/>
    <property type="match status" value="1"/>
</dbReference>
<dbReference type="AlphaFoldDB" id="A0A9N9WDT0"/>
<dbReference type="GO" id="GO:0055088">
    <property type="term" value="P:lipid homeostasis"/>
    <property type="evidence" value="ECO:0007669"/>
    <property type="project" value="TreeGrafter"/>
</dbReference>
<dbReference type="EMBL" id="OU893349">
    <property type="protein sequence ID" value="CAG9787812.1"/>
    <property type="molecule type" value="Genomic_DNA"/>
</dbReference>
<protein>
    <recommendedName>
        <fullName evidence="2">Protein kinase domain-containing protein</fullName>
    </recommendedName>
</protein>
<sequence length="516" mass="59828">MFSRNVSRVVKYGLYGTVGIGGTVAALKLQENEIGTHAVVRITRTALTAIEIGRTYQEMLYSKDWDRTSAEYEEAKKAAHQIGANKLLELCRANKGVYIKIGQHVGAMDYLLPTEYVSTMRILHKDAPRNTVEELYKVIREDLKAEPQELFTEFDPEPLGIASLAQVHKAKLQDGTVVAVKVQHHYVRKNIKLDLTWMEFVLKTMSIVFPDFQMQWLIDETKKNIEKELNFIQEGENAEKVAVLFQNYKWLKVPKIFWDYSTQRVLVMEYITGGQVNDIKYVEEHKINKLDLCKKLGDLYAHMIFVTGFVHSDPHPGNILIRKEPDDKEVTVFLLDHGLYAQLSDTFRYHYSKLWLSIIKKDRTDMKYFASKLGIREELYVIFACMVTGRPWESILKGIGDTRPSSHEKTVFQNELPNFIHYVTQCLENVDRQALLVLRTNDLIRSIEYALGVQEKMCGFTVMTKCCMMSVYDYEYKNSDSVIIKQFLTIKYGFTLLLFYLYTLYKSLMETCCNVL</sequence>
<dbReference type="GO" id="GO:0004672">
    <property type="term" value="F:protein kinase activity"/>
    <property type="evidence" value="ECO:0007669"/>
    <property type="project" value="InterPro"/>
</dbReference>
<name>A0A9N9WDT0_9NEOP</name>
<organism evidence="3 4">
    <name type="scientific">Diatraea saccharalis</name>
    <name type="common">sugarcane borer</name>
    <dbReference type="NCBI Taxonomy" id="40085"/>
    <lineage>
        <taxon>Eukaryota</taxon>
        <taxon>Metazoa</taxon>
        <taxon>Ecdysozoa</taxon>
        <taxon>Arthropoda</taxon>
        <taxon>Hexapoda</taxon>
        <taxon>Insecta</taxon>
        <taxon>Pterygota</taxon>
        <taxon>Neoptera</taxon>
        <taxon>Endopterygota</taxon>
        <taxon>Lepidoptera</taxon>
        <taxon>Glossata</taxon>
        <taxon>Ditrysia</taxon>
        <taxon>Pyraloidea</taxon>
        <taxon>Crambidae</taxon>
        <taxon>Crambinae</taxon>
        <taxon>Diatraea</taxon>
    </lineage>
</organism>
<dbReference type="PANTHER" id="PTHR43173">
    <property type="entry name" value="ABC1 FAMILY PROTEIN"/>
    <property type="match status" value="1"/>
</dbReference>
<dbReference type="GO" id="GO:0005524">
    <property type="term" value="F:ATP binding"/>
    <property type="evidence" value="ECO:0007669"/>
    <property type="project" value="InterPro"/>
</dbReference>
<dbReference type="InterPro" id="IPR051130">
    <property type="entry name" value="Mito_struct-func_regulator"/>
</dbReference>
<dbReference type="SUPFAM" id="SSF56112">
    <property type="entry name" value="Protein kinase-like (PK-like)"/>
    <property type="match status" value="1"/>
</dbReference>
<comment type="similarity">
    <text evidence="1">Belongs to the protein kinase superfamily. ADCK protein kinase family.</text>
</comment>
<reference evidence="3" key="2">
    <citation type="submission" date="2022-10" db="EMBL/GenBank/DDBJ databases">
        <authorList>
            <consortium name="ENA_rothamsted_submissions"/>
            <consortium name="culmorum"/>
            <person name="King R."/>
        </authorList>
    </citation>
    <scope>NUCLEOTIDE SEQUENCE</scope>
</reference>
<dbReference type="PROSITE" id="PS50011">
    <property type="entry name" value="PROTEIN_KINASE_DOM"/>
    <property type="match status" value="1"/>
</dbReference>
<keyword evidence="4" id="KW-1185">Reference proteome</keyword>
<dbReference type="InterPro" id="IPR004147">
    <property type="entry name" value="ABC1_dom"/>
</dbReference>
<dbReference type="SMART" id="SM00220">
    <property type="entry name" value="S_TKc"/>
    <property type="match status" value="1"/>
</dbReference>
<dbReference type="Gene3D" id="1.10.510.10">
    <property type="entry name" value="Transferase(Phosphotransferase) domain 1"/>
    <property type="match status" value="1"/>
</dbReference>